<evidence type="ECO:0000256" key="12">
    <source>
        <dbReference type="SAM" id="Phobius"/>
    </source>
</evidence>
<dbReference type="OMA" id="LIFIRHV"/>
<feature type="transmembrane region" description="Helical" evidence="12">
    <location>
        <begin position="485"/>
        <end position="503"/>
    </location>
</feature>
<keyword evidence="9 12" id="KW-0472">Membrane</keyword>
<dbReference type="GO" id="GO:0005525">
    <property type="term" value="F:GTP binding"/>
    <property type="evidence" value="ECO:0007669"/>
    <property type="project" value="UniProtKB-KW"/>
</dbReference>
<dbReference type="Gene3D" id="3.40.50.300">
    <property type="entry name" value="P-loop containing nucleotide triphosphate hydrolases"/>
    <property type="match status" value="1"/>
</dbReference>
<dbReference type="InterPro" id="IPR003191">
    <property type="entry name" value="Guanylate-bd/ATL_C"/>
</dbReference>
<dbReference type="SUPFAM" id="SSF52540">
    <property type="entry name" value="P-loop containing nucleoside triphosphate hydrolases"/>
    <property type="match status" value="1"/>
</dbReference>
<dbReference type="PROSITE" id="PS51715">
    <property type="entry name" value="G_GB1_RHD3"/>
    <property type="match status" value="1"/>
</dbReference>
<dbReference type="AlphaFoldDB" id="W6UKH8"/>
<dbReference type="SUPFAM" id="SSF48340">
    <property type="entry name" value="Interferon-induced guanylate-binding protein 1 (GBP1), C-terminal domain"/>
    <property type="match status" value="1"/>
</dbReference>
<evidence type="ECO:0000256" key="11">
    <source>
        <dbReference type="PROSITE-ProRule" id="PRU01052"/>
    </source>
</evidence>
<keyword evidence="6" id="KW-0460">Magnesium</keyword>
<dbReference type="STRING" id="6210.W6UKH8"/>
<dbReference type="GO" id="GO:0005789">
    <property type="term" value="C:endoplasmic reticulum membrane"/>
    <property type="evidence" value="ECO:0007669"/>
    <property type="project" value="UniProtKB-SubCell"/>
</dbReference>
<evidence type="ECO:0000256" key="3">
    <source>
        <dbReference type="ARBA" id="ARBA00022741"/>
    </source>
</evidence>
<keyword evidence="7 12" id="KW-1133">Transmembrane helix</keyword>
<evidence type="ECO:0000313" key="14">
    <source>
        <dbReference type="EMBL" id="EUB61583.1"/>
    </source>
</evidence>
<dbReference type="FunFam" id="1.20.58.420:FF:000001">
    <property type="entry name" value="Atlastin-1 isoform 1"/>
    <property type="match status" value="1"/>
</dbReference>
<dbReference type="GeneID" id="36339362"/>
<dbReference type="InterPro" id="IPR030386">
    <property type="entry name" value="G_GB1_RHD3_dom"/>
</dbReference>
<evidence type="ECO:0000256" key="5">
    <source>
        <dbReference type="ARBA" id="ARBA00022824"/>
    </source>
</evidence>
<dbReference type="Pfam" id="PF02841">
    <property type="entry name" value="GBP_C"/>
    <property type="match status" value="1"/>
</dbReference>
<dbReference type="PANTHER" id="PTHR10751">
    <property type="entry name" value="GUANYLATE BINDING PROTEIN"/>
    <property type="match status" value="1"/>
</dbReference>
<name>W6UKH8_ECHGR</name>
<comment type="caution">
    <text evidence="14">The sequence shown here is derived from an EMBL/GenBank/DDBJ whole genome shotgun (WGS) entry which is preliminary data.</text>
</comment>
<keyword evidence="4" id="KW-0378">Hydrolase</keyword>
<organism evidence="14 15">
    <name type="scientific">Echinococcus granulosus</name>
    <name type="common">Hydatid tapeworm</name>
    <dbReference type="NCBI Taxonomy" id="6210"/>
    <lineage>
        <taxon>Eukaryota</taxon>
        <taxon>Metazoa</taxon>
        <taxon>Spiralia</taxon>
        <taxon>Lophotrochozoa</taxon>
        <taxon>Platyhelminthes</taxon>
        <taxon>Cestoda</taxon>
        <taxon>Eucestoda</taxon>
        <taxon>Cyclophyllidea</taxon>
        <taxon>Taeniidae</taxon>
        <taxon>Echinococcus</taxon>
        <taxon>Echinococcus granulosus group</taxon>
    </lineage>
</organism>
<dbReference type="KEGG" id="egl:EGR_03647"/>
<dbReference type="Gene3D" id="1.20.58.420">
    <property type="entry name" value="AHSP"/>
    <property type="match status" value="1"/>
</dbReference>
<reference evidence="14 15" key="1">
    <citation type="journal article" date="2013" name="Nat. Genet.">
        <title>The genome of the hydatid tapeworm Echinococcus granulosus.</title>
        <authorList>
            <person name="Zheng H."/>
            <person name="Zhang W."/>
            <person name="Zhang L."/>
            <person name="Zhang Z."/>
            <person name="Li J."/>
            <person name="Lu G."/>
            <person name="Zhu Y."/>
            <person name="Wang Y."/>
            <person name="Huang Y."/>
            <person name="Liu J."/>
            <person name="Kang H."/>
            <person name="Chen J."/>
            <person name="Wang L."/>
            <person name="Chen A."/>
            <person name="Yu S."/>
            <person name="Gao Z."/>
            <person name="Jin L."/>
            <person name="Gu W."/>
            <person name="Wang Z."/>
            <person name="Zhao L."/>
            <person name="Shi B."/>
            <person name="Wen H."/>
            <person name="Lin R."/>
            <person name="Jones M.K."/>
            <person name="Brejova B."/>
            <person name="Vinar T."/>
            <person name="Zhao G."/>
            <person name="McManus D.P."/>
            <person name="Chen Z."/>
            <person name="Zhou Y."/>
            <person name="Wang S."/>
        </authorList>
    </citation>
    <scope>NUCLEOTIDE SEQUENCE [LARGE SCALE GENOMIC DNA]</scope>
</reference>
<evidence type="ECO:0000256" key="1">
    <source>
        <dbReference type="ARBA" id="ARBA00004477"/>
    </source>
</evidence>
<dbReference type="Pfam" id="PF02263">
    <property type="entry name" value="GBP"/>
    <property type="match status" value="2"/>
</dbReference>
<dbReference type="InterPro" id="IPR027417">
    <property type="entry name" value="P-loop_NTPase"/>
</dbReference>
<evidence type="ECO:0000256" key="10">
    <source>
        <dbReference type="ARBA" id="ARBA00049117"/>
    </source>
</evidence>
<keyword evidence="2 12" id="KW-0812">Transmembrane</keyword>
<dbReference type="InterPro" id="IPR015894">
    <property type="entry name" value="Guanylate-bd_N"/>
</dbReference>
<keyword evidence="15" id="KW-1185">Reference proteome</keyword>
<feature type="domain" description="GB1/RHD3-type G" evidence="13">
    <location>
        <begin position="41"/>
        <end position="318"/>
    </location>
</feature>
<feature type="transmembrane region" description="Helical" evidence="12">
    <location>
        <begin position="458"/>
        <end position="479"/>
    </location>
</feature>
<keyword evidence="3" id="KW-0547">Nucleotide-binding</keyword>
<dbReference type="EMBL" id="APAU02000019">
    <property type="protein sequence ID" value="EUB61583.1"/>
    <property type="molecule type" value="Genomic_DNA"/>
</dbReference>
<dbReference type="GO" id="GO:0003924">
    <property type="term" value="F:GTPase activity"/>
    <property type="evidence" value="ECO:0007669"/>
    <property type="project" value="InterPro"/>
</dbReference>
<evidence type="ECO:0000256" key="9">
    <source>
        <dbReference type="ARBA" id="ARBA00023136"/>
    </source>
</evidence>
<comment type="similarity">
    <text evidence="11">Belongs to the TRAFAC class dynamin-like GTPase superfamily. GB1/RHD3 GTPase family.</text>
</comment>
<sequence>MAYKGGKPTQIVITNGGDKENSIELAESALSKILMEPSTRNRKVVVVSVVGTFRKGKSFLLDFFLRYMYSKDKSNWLGSPHEPLTGFHWRGGADRDTTGIYIWSEPFFVKLSSGEEVAVLFLDTQGSFDCRANMKQSATIFALSTMLSSKEIFNIKDNLQEDYLQHLQFFTEYGRIALEAGYAQTPFQHLEFLVRDWAFAYEHPYGSKGGMELLNKRLEVPHDHLQYADKIKLTLRTILTATSELCSYLLVDDDMPKENISLRSHIKSCFSDLQCYLMPHPGLTVANSPTFNGRLTDIDPTFLKQLQDYVPHILSPSNLTVKSINGQAVTCCELMEYFRAYVKIFQSGELPQPVSMYAATAEVNNLNACNRSRSLYVQEMNMVCGPRRPFVSSRVLEEAHHRCQEKALKEFRKTPKMGGEDLAENFEKKLVQEIDELYNNYKMSNQNKNTVEHFKTPMVLLTVIFIFYLITGFLDAIGLTMVSNVLVFPFWLLLAALGTWIFVRCTGSGPEFGEQIDRVAQGIVDNVFVPTVAQVGQKVAEKTIGVSPRI</sequence>
<keyword evidence="8" id="KW-0342">GTP-binding</keyword>
<gene>
    <name evidence="14" type="ORF">EGR_03647</name>
</gene>
<evidence type="ECO:0000256" key="7">
    <source>
        <dbReference type="ARBA" id="ARBA00022989"/>
    </source>
</evidence>
<comment type="subcellular location">
    <subcellularLocation>
        <location evidence="1">Endoplasmic reticulum membrane</location>
        <topology evidence="1">Multi-pass membrane protein</topology>
    </subcellularLocation>
</comment>
<dbReference type="RefSeq" id="XP_024352779.1">
    <property type="nucleotide sequence ID" value="XM_024492896.1"/>
</dbReference>
<evidence type="ECO:0000256" key="2">
    <source>
        <dbReference type="ARBA" id="ARBA00022692"/>
    </source>
</evidence>
<dbReference type="InterPro" id="IPR036543">
    <property type="entry name" value="Guanylate-bd_C_sf"/>
</dbReference>
<dbReference type="OrthoDB" id="7788754at2759"/>
<evidence type="ECO:0000259" key="13">
    <source>
        <dbReference type="PROSITE" id="PS51715"/>
    </source>
</evidence>
<evidence type="ECO:0000256" key="6">
    <source>
        <dbReference type="ARBA" id="ARBA00022842"/>
    </source>
</evidence>
<dbReference type="CTD" id="36339362"/>
<protein>
    <submittedName>
        <fullName evidence="14">Atlastin-2</fullName>
    </submittedName>
</protein>
<comment type="catalytic activity">
    <reaction evidence="10">
        <text>GTP + H2O = GDP + phosphate + H(+)</text>
        <dbReference type="Rhea" id="RHEA:19669"/>
        <dbReference type="ChEBI" id="CHEBI:15377"/>
        <dbReference type="ChEBI" id="CHEBI:15378"/>
        <dbReference type="ChEBI" id="CHEBI:37565"/>
        <dbReference type="ChEBI" id="CHEBI:43474"/>
        <dbReference type="ChEBI" id="CHEBI:58189"/>
    </reaction>
    <physiologicalReaction direction="left-to-right" evidence="10">
        <dbReference type="Rhea" id="RHEA:19670"/>
    </physiologicalReaction>
</comment>
<keyword evidence="5" id="KW-0256">Endoplasmic reticulum</keyword>
<accession>W6UKH8</accession>
<dbReference type="Proteomes" id="UP000019149">
    <property type="component" value="Unassembled WGS sequence"/>
</dbReference>
<evidence type="ECO:0000256" key="8">
    <source>
        <dbReference type="ARBA" id="ARBA00023134"/>
    </source>
</evidence>
<proteinExistence type="inferred from homology"/>
<dbReference type="FunFam" id="3.40.50.300:FF:004169">
    <property type="entry name" value="Atlastin 3"/>
    <property type="match status" value="1"/>
</dbReference>
<evidence type="ECO:0000256" key="4">
    <source>
        <dbReference type="ARBA" id="ARBA00022801"/>
    </source>
</evidence>
<evidence type="ECO:0000313" key="15">
    <source>
        <dbReference type="Proteomes" id="UP000019149"/>
    </source>
</evidence>